<feature type="compositionally biased region" description="Polar residues" evidence="1">
    <location>
        <begin position="16"/>
        <end position="28"/>
    </location>
</feature>
<evidence type="ECO:0000313" key="2">
    <source>
        <dbReference type="EMBL" id="KAH3710067.1"/>
    </source>
</evidence>
<feature type="region of interest" description="Disordered" evidence="1">
    <location>
        <begin position="1"/>
        <end position="29"/>
    </location>
</feature>
<sequence>MMRTRKRSTKPDQSGPGITTTAHSTASLQDGCDNEATGANQSIKLGIKGKPCMYTFCVRQDP</sequence>
<name>A0A9D3Z4B6_DREPO</name>
<proteinExistence type="predicted"/>
<dbReference type="Proteomes" id="UP000828390">
    <property type="component" value="Unassembled WGS sequence"/>
</dbReference>
<comment type="caution">
    <text evidence="2">The sequence shown here is derived from an EMBL/GenBank/DDBJ whole genome shotgun (WGS) entry which is preliminary data.</text>
</comment>
<protein>
    <submittedName>
        <fullName evidence="2">Uncharacterized protein</fullName>
    </submittedName>
</protein>
<gene>
    <name evidence="2" type="ORF">DPMN_069533</name>
</gene>
<accession>A0A9D3Z4B6</accession>
<evidence type="ECO:0000313" key="3">
    <source>
        <dbReference type="Proteomes" id="UP000828390"/>
    </source>
</evidence>
<dbReference type="EMBL" id="JAIWYP010000014">
    <property type="protein sequence ID" value="KAH3710067.1"/>
    <property type="molecule type" value="Genomic_DNA"/>
</dbReference>
<reference evidence="2" key="1">
    <citation type="journal article" date="2019" name="bioRxiv">
        <title>The Genome of the Zebra Mussel, Dreissena polymorpha: A Resource for Invasive Species Research.</title>
        <authorList>
            <person name="McCartney M.A."/>
            <person name="Auch B."/>
            <person name="Kono T."/>
            <person name="Mallez S."/>
            <person name="Zhang Y."/>
            <person name="Obille A."/>
            <person name="Becker A."/>
            <person name="Abrahante J.E."/>
            <person name="Garbe J."/>
            <person name="Badalamenti J.P."/>
            <person name="Herman A."/>
            <person name="Mangelson H."/>
            <person name="Liachko I."/>
            <person name="Sullivan S."/>
            <person name="Sone E.D."/>
            <person name="Koren S."/>
            <person name="Silverstein K.A.T."/>
            <person name="Beckman K.B."/>
            <person name="Gohl D.M."/>
        </authorList>
    </citation>
    <scope>NUCLEOTIDE SEQUENCE</scope>
    <source>
        <strain evidence="2">Duluth1</strain>
        <tissue evidence="2">Whole animal</tissue>
    </source>
</reference>
<keyword evidence="3" id="KW-1185">Reference proteome</keyword>
<reference evidence="2" key="2">
    <citation type="submission" date="2020-11" db="EMBL/GenBank/DDBJ databases">
        <authorList>
            <person name="McCartney M.A."/>
            <person name="Auch B."/>
            <person name="Kono T."/>
            <person name="Mallez S."/>
            <person name="Becker A."/>
            <person name="Gohl D.M."/>
            <person name="Silverstein K.A.T."/>
            <person name="Koren S."/>
            <person name="Bechman K.B."/>
            <person name="Herman A."/>
            <person name="Abrahante J.E."/>
            <person name="Garbe J."/>
        </authorList>
    </citation>
    <scope>NUCLEOTIDE SEQUENCE</scope>
    <source>
        <strain evidence="2">Duluth1</strain>
        <tissue evidence="2">Whole animal</tissue>
    </source>
</reference>
<dbReference type="AlphaFoldDB" id="A0A9D3Z4B6"/>
<evidence type="ECO:0000256" key="1">
    <source>
        <dbReference type="SAM" id="MobiDB-lite"/>
    </source>
</evidence>
<organism evidence="2 3">
    <name type="scientific">Dreissena polymorpha</name>
    <name type="common">Zebra mussel</name>
    <name type="synonym">Mytilus polymorpha</name>
    <dbReference type="NCBI Taxonomy" id="45954"/>
    <lineage>
        <taxon>Eukaryota</taxon>
        <taxon>Metazoa</taxon>
        <taxon>Spiralia</taxon>
        <taxon>Lophotrochozoa</taxon>
        <taxon>Mollusca</taxon>
        <taxon>Bivalvia</taxon>
        <taxon>Autobranchia</taxon>
        <taxon>Heteroconchia</taxon>
        <taxon>Euheterodonta</taxon>
        <taxon>Imparidentia</taxon>
        <taxon>Neoheterodontei</taxon>
        <taxon>Myida</taxon>
        <taxon>Dreissenoidea</taxon>
        <taxon>Dreissenidae</taxon>
        <taxon>Dreissena</taxon>
    </lineage>
</organism>